<evidence type="ECO:0000313" key="3">
    <source>
        <dbReference type="EMBL" id="OIQ82333.1"/>
    </source>
</evidence>
<reference evidence="3" key="1">
    <citation type="submission" date="2016-10" db="EMBL/GenBank/DDBJ databases">
        <title>Sequence of Gallionella enrichment culture.</title>
        <authorList>
            <person name="Poehlein A."/>
            <person name="Muehling M."/>
            <person name="Daniel R."/>
        </authorList>
    </citation>
    <scope>NUCLEOTIDE SEQUENCE</scope>
</reference>
<comment type="similarity">
    <text evidence="1">Belongs to the pseudomonas-type ThrB family.</text>
</comment>
<dbReference type="InterPro" id="IPR011009">
    <property type="entry name" value="Kinase-like_dom_sf"/>
</dbReference>
<dbReference type="GO" id="GO:0004413">
    <property type="term" value="F:homoserine kinase activity"/>
    <property type="evidence" value="ECO:0007669"/>
    <property type="project" value="UniProtKB-EC"/>
</dbReference>
<dbReference type="AlphaFoldDB" id="A0A1J5R2E6"/>
<accession>A0A1J5R2E6</accession>
<proteinExistence type="inferred from homology"/>
<dbReference type="EMBL" id="MLJW01000816">
    <property type="protein sequence ID" value="OIQ82333.1"/>
    <property type="molecule type" value="Genomic_DNA"/>
</dbReference>
<sequence length="349" mass="38351">MGAHRVVDLNLPTGFFDSSSAGAAAPDWLLAGIVESWELDPARTTVVLAAVSENATFIVSSGGVPVAVTRVARPGYMTSADEFESELAWVSALATSEYVRVPRGIRTQDGSYVAVILDDHGRGWWCVSFSYVDGGVLQDVADPLPYYREIGRTTAHLHDHTGSWTPPPGFRRHSWAPSDMVGPTCRWGMWQDVAFTSAERGLVKSAELSALATLGSVVRSPTDWGLIHADLRPTNIMVDEAGLTVIDFDDSGYCWYMYDFAAALSFVEHLDAAPTMAHEWIEGYAEVRPLTRSDVQVACALSMIRRLQMLGWTTTHRADALRPDLWAARVDGTLVVAEKFLRSPTWLME</sequence>
<evidence type="ECO:0000256" key="1">
    <source>
        <dbReference type="ARBA" id="ARBA00038240"/>
    </source>
</evidence>
<dbReference type="SUPFAM" id="SSF56112">
    <property type="entry name" value="Protein kinase-like (PK-like)"/>
    <property type="match status" value="1"/>
</dbReference>
<comment type="caution">
    <text evidence="3">The sequence shown here is derived from an EMBL/GenBank/DDBJ whole genome shotgun (WGS) entry which is preliminary data.</text>
</comment>
<dbReference type="Pfam" id="PF01636">
    <property type="entry name" value="APH"/>
    <property type="match status" value="1"/>
</dbReference>
<protein>
    <submittedName>
        <fullName evidence="3">Homoserine kinase</fullName>
        <ecNumber evidence="3">2.7.1.39</ecNumber>
    </submittedName>
</protein>
<dbReference type="EC" id="2.7.1.39" evidence="3"/>
<dbReference type="PANTHER" id="PTHR21064">
    <property type="entry name" value="AMINOGLYCOSIDE PHOSPHOTRANSFERASE DOMAIN-CONTAINING PROTEIN-RELATED"/>
    <property type="match status" value="1"/>
</dbReference>
<keyword evidence="3" id="KW-0418">Kinase</keyword>
<evidence type="ECO:0000259" key="2">
    <source>
        <dbReference type="Pfam" id="PF01636"/>
    </source>
</evidence>
<dbReference type="InterPro" id="IPR002575">
    <property type="entry name" value="Aminoglycoside_PTrfase"/>
</dbReference>
<dbReference type="InterPro" id="IPR050249">
    <property type="entry name" value="Pseudomonas-type_ThrB"/>
</dbReference>
<gene>
    <name evidence="3" type="primary">thrB_9</name>
    <name evidence="3" type="ORF">GALL_358740</name>
</gene>
<name>A0A1J5R2E6_9ZZZZ</name>
<feature type="domain" description="Aminoglycoside phosphotransferase" evidence="2">
    <location>
        <begin position="49"/>
        <end position="290"/>
    </location>
</feature>
<dbReference type="Gene3D" id="3.90.1200.10">
    <property type="match status" value="1"/>
</dbReference>
<keyword evidence="3" id="KW-0808">Transferase</keyword>
<dbReference type="PANTHER" id="PTHR21064:SF6">
    <property type="entry name" value="AMINOGLYCOSIDE PHOSPHOTRANSFERASE DOMAIN-CONTAINING PROTEIN"/>
    <property type="match status" value="1"/>
</dbReference>
<organism evidence="3">
    <name type="scientific">mine drainage metagenome</name>
    <dbReference type="NCBI Taxonomy" id="410659"/>
    <lineage>
        <taxon>unclassified sequences</taxon>
        <taxon>metagenomes</taxon>
        <taxon>ecological metagenomes</taxon>
    </lineage>
</organism>